<dbReference type="EMBL" id="GL870879">
    <property type="protein sequence ID" value="EIJ88357.1"/>
    <property type="molecule type" value="Genomic_DNA"/>
</dbReference>
<dbReference type="Proteomes" id="UP000002872">
    <property type="component" value="Unassembled WGS sequence"/>
</dbReference>
<dbReference type="InParanoid" id="I3EGL0"/>
<dbReference type="AlphaFoldDB" id="I3EGL0"/>
<dbReference type="OMA" id="HAENANQ"/>
<feature type="signal peptide" evidence="2">
    <location>
        <begin position="1"/>
        <end position="26"/>
    </location>
</feature>
<evidence type="ECO:0000256" key="1">
    <source>
        <dbReference type="SAM" id="Phobius"/>
    </source>
</evidence>
<keyword evidence="1" id="KW-0812">Transmembrane</keyword>
<sequence length="285" mass="32289">MCIKITIYMLMCTAACFCASEGLTLSGPTYVENHEQKYNIRKTTHKSFLGSKIKYDVGENLFYNKIENAPVQVEQKNIPFLQLKMKCLKIINTIRNSKTYLVAIIATSSIFTLFMVMCIVTYIMSKWHLLALNDCNSMIENNAYTCYIQNGRYVELLSPIGYNQIDYTNVNSTTALQPVCAATVSTHAENANQSVLRVMEDLCYVTTNRILLPISRYIKNNLTLSGESIPTRKEITDIATLLNSSIHNEMPSSFKIALNSVDITPYYEILDNEFIHNSQACWSGN</sequence>
<dbReference type="VEuPathDB" id="MicrosporidiaDB:NEQG_01801"/>
<keyword evidence="4" id="KW-1185">Reference proteome</keyword>
<evidence type="ECO:0000313" key="3">
    <source>
        <dbReference type="EMBL" id="EIJ88357.1"/>
    </source>
</evidence>
<evidence type="ECO:0000256" key="2">
    <source>
        <dbReference type="SAM" id="SignalP"/>
    </source>
</evidence>
<dbReference type="HOGENOM" id="CLU_976927_0_0_1"/>
<organism evidence="3 4">
    <name type="scientific">Nematocida parisii (strain ERTm3)</name>
    <name type="common">Nematode killer fungus</name>
    <dbReference type="NCBI Taxonomy" id="935791"/>
    <lineage>
        <taxon>Eukaryota</taxon>
        <taxon>Fungi</taxon>
        <taxon>Fungi incertae sedis</taxon>
        <taxon>Microsporidia</taxon>
        <taxon>Nematocida</taxon>
    </lineage>
</organism>
<dbReference type="OrthoDB" id="10281497at2759"/>
<proteinExistence type="predicted"/>
<protein>
    <recommendedName>
        <fullName evidence="5">Brl1/Brr6 domain-containing protein</fullName>
    </recommendedName>
</protein>
<evidence type="ECO:0000313" key="4">
    <source>
        <dbReference type="Proteomes" id="UP000002872"/>
    </source>
</evidence>
<gene>
    <name evidence="3" type="ORF">NEQG_01801</name>
</gene>
<keyword evidence="1" id="KW-1133">Transmembrane helix</keyword>
<evidence type="ECO:0008006" key="5">
    <source>
        <dbReference type="Google" id="ProtNLM"/>
    </source>
</evidence>
<accession>I3EGL0</accession>
<keyword evidence="1" id="KW-0472">Membrane</keyword>
<feature type="transmembrane region" description="Helical" evidence="1">
    <location>
        <begin position="100"/>
        <end position="123"/>
    </location>
</feature>
<reference evidence="3" key="1">
    <citation type="submission" date="2011-01" db="EMBL/GenBank/DDBJ databases">
        <title>The Genome Sequence of Nematocida parisii strain ERTm3.</title>
        <authorList>
            <consortium name="The Broad Institute Genome Sequencing Platform"/>
            <consortium name="The Broad Institute Genome Sequencing Center for Infectious Disease"/>
            <person name="Cuomo C."/>
            <person name="Troemel E."/>
            <person name="Young S.K."/>
            <person name="Zeng Q."/>
            <person name="Gargeya S."/>
            <person name="Fitzgerald M."/>
            <person name="Haas B."/>
            <person name="Abouelleil A."/>
            <person name="Alvarado L."/>
            <person name="Arachchi H.M."/>
            <person name="Berlin A."/>
            <person name="Chapman S.B."/>
            <person name="Gearin G."/>
            <person name="Goldberg J."/>
            <person name="Griggs A."/>
            <person name="Gujja S."/>
            <person name="Hansen M."/>
            <person name="Heiman D."/>
            <person name="Howarth C."/>
            <person name="Larimer J."/>
            <person name="Lui A."/>
            <person name="MacDonald P.J.P."/>
            <person name="McCowen C."/>
            <person name="Montmayeur A."/>
            <person name="Murphy C."/>
            <person name="Neiman D."/>
            <person name="Pearson M."/>
            <person name="Priest M."/>
            <person name="Roberts A."/>
            <person name="Saif S."/>
            <person name="Shea T."/>
            <person name="Sisk P."/>
            <person name="Stolte C."/>
            <person name="Sykes S."/>
            <person name="Wortman J."/>
            <person name="Nusbaum C."/>
            <person name="Birren B."/>
        </authorList>
    </citation>
    <scope>NUCLEOTIDE SEQUENCE</scope>
    <source>
        <strain evidence="3">ERTm3</strain>
    </source>
</reference>
<feature type="chain" id="PRO_5003670965" description="Brl1/Brr6 domain-containing protein" evidence="2">
    <location>
        <begin position="27"/>
        <end position="285"/>
    </location>
</feature>
<name>I3EGL0_NEMP3</name>
<keyword evidence="2" id="KW-0732">Signal</keyword>